<dbReference type="GO" id="GO:0032259">
    <property type="term" value="P:methylation"/>
    <property type="evidence" value="ECO:0007669"/>
    <property type="project" value="UniProtKB-KW"/>
</dbReference>
<dbReference type="InterPro" id="IPR041698">
    <property type="entry name" value="Methyltransf_25"/>
</dbReference>
<dbReference type="RefSeq" id="WP_177292760.1">
    <property type="nucleotide sequence ID" value="NZ_JBBMFJ010000001.1"/>
</dbReference>
<keyword evidence="1 4" id="KW-0489">Methyltransferase</keyword>
<sequence>MDTIEYYNKYASRIFEDTVDRDMEPQREEFLEELREIDGDTILDLGCGSGRDSLAFYEQGFDVTPLDASEEMCKLAEIHTGLEVLCMDYEDMEFDDAFDGIWGNEALIHVPEDELPGILEKLTEALCQNGILFLSFQEGDFEGQRSGRYFCEYTREELERILTETGRLEILKLWTTEDEDREEGDKLLNVLAKKIS</sequence>
<reference evidence="4 5" key="1">
    <citation type="submission" date="2024-03" db="EMBL/GenBank/DDBJ databases">
        <title>Human intestinal bacterial collection.</title>
        <authorList>
            <person name="Pauvert C."/>
            <person name="Hitch T.C.A."/>
            <person name="Clavel T."/>
        </authorList>
    </citation>
    <scope>NUCLEOTIDE SEQUENCE [LARGE SCALE GENOMIC DNA]</scope>
    <source>
        <strain evidence="4 5">CLA-AP-H27</strain>
    </source>
</reference>
<proteinExistence type="predicted"/>
<dbReference type="Gene3D" id="3.40.50.150">
    <property type="entry name" value="Vaccinia Virus protein VP39"/>
    <property type="match status" value="1"/>
</dbReference>
<dbReference type="SUPFAM" id="SSF53335">
    <property type="entry name" value="S-adenosyl-L-methionine-dependent methyltransferases"/>
    <property type="match status" value="1"/>
</dbReference>
<feature type="domain" description="Methyltransferase" evidence="3">
    <location>
        <begin position="42"/>
        <end position="130"/>
    </location>
</feature>
<evidence type="ECO:0000256" key="2">
    <source>
        <dbReference type="ARBA" id="ARBA00022679"/>
    </source>
</evidence>
<protein>
    <submittedName>
        <fullName evidence="4">Class I SAM-dependent methyltransferase</fullName>
        <ecNumber evidence="4">2.1.1.-</ecNumber>
    </submittedName>
</protein>
<dbReference type="CDD" id="cd02440">
    <property type="entry name" value="AdoMet_MTases"/>
    <property type="match status" value="1"/>
</dbReference>
<evidence type="ECO:0000313" key="4">
    <source>
        <dbReference type="EMBL" id="MEQ2561668.1"/>
    </source>
</evidence>
<keyword evidence="2 4" id="KW-0808">Transferase</keyword>
<evidence type="ECO:0000313" key="5">
    <source>
        <dbReference type="Proteomes" id="UP001437460"/>
    </source>
</evidence>
<accession>A0ABV1HI80</accession>
<dbReference type="Pfam" id="PF13649">
    <property type="entry name" value="Methyltransf_25"/>
    <property type="match status" value="1"/>
</dbReference>
<dbReference type="EMBL" id="JBBMFJ010000001">
    <property type="protein sequence ID" value="MEQ2561668.1"/>
    <property type="molecule type" value="Genomic_DNA"/>
</dbReference>
<name>A0ABV1HI80_9FIRM</name>
<organism evidence="4 5">
    <name type="scientific">Ventrimonas faecis</name>
    <dbReference type="NCBI Taxonomy" id="3133170"/>
    <lineage>
        <taxon>Bacteria</taxon>
        <taxon>Bacillati</taxon>
        <taxon>Bacillota</taxon>
        <taxon>Clostridia</taxon>
        <taxon>Lachnospirales</taxon>
        <taxon>Lachnospiraceae</taxon>
        <taxon>Ventrimonas</taxon>
    </lineage>
</organism>
<dbReference type="GO" id="GO:0008168">
    <property type="term" value="F:methyltransferase activity"/>
    <property type="evidence" value="ECO:0007669"/>
    <property type="project" value="UniProtKB-KW"/>
</dbReference>
<comment type="caution">
    <text evidence="4">The sequence shown here is derived from an EMBL/GenBank/DDBJ whole genome shotgun (WGS) entry which is preliminary data.</text>
</comment>
<dbReference type="Proteomes" id="UP001437460">
    <property type="component" value="Unassembled WGS sequence"/>
</dbReference>
<keyword evidence="5" id="KW-1185">Reference proteome</keyword>
<dbReference type="InterPro" id="IPR029063">
    <property type="entry name" value="SAM-dependent_MTases_sf"/>
</dbReference>
<dbReference type="EC" id="2.1.1.-" evidence="4"/>
<evidence type="ECO:0000256" key="1">
    <source>
        <dbReference type="ARBA" id="ARBA00022603"/>
    </source>
</evidence>
<dbReference type="PANTHER" id="PTHR43861">
    <property type="entry name" value="TRANS-ACONITATE 2-METHYLTRANSFERASE-RELATED"/>
    <property type="match status" value="1"/>
</dbReference>
<dbReference type="PANTHER" id="PTHR43861:SF1">
    <property type="entry name" value="TRANS-ACONITATE 2-METHYLTRANSFERASE"/>
    <property type="match status" value="1"/>
</dbReference>
<evidence type="ECO:0000259" key="3">
    <source>
        <dbReference type="Pfam" id="PF13649"/>
    </source>
</evidence>
<gene>
    <name evidence="4" type="ORF">WMO41_00490</name>
</gene>